<keyword evidence="4 5" id="KW-0472">Membrane</keyword>
<dbReference type="GO" id="GO:0000271">
    <property type="term" value="P:polysaccharide biosynthetic process"/>
    <property type="evidence" value="ECO:0007669"/>
    <property type="project" value="InterPro"/>
</dbReference>
<comment type="subcellular location">
    <subcellularLocation>
        <location evidence="1">Membrane</location>
        <topology evidence="1">Multi-pass membrane protein</topology>
    </subcellularLocation>
</comment>
<feature type="transmembrane region" description="Helical" evidence="5">
    <location>
        <begin position="37"/>
        <end position="57"/>
    </location>
</feature>
<evidence type="ECO:0000313" key="7">
    <source>
        <dbReference type="EMBL" id="SKC80469.1"/>
    </source>
</evidence>
<dbReference type="Proteomes" id="UP000190341">
    <property type="component" value="Unassembled WGS sequence"/>
</dbReference>
<evidence type="ECO:0000256" key="2">
    <source>
        <dbReference type="ARBA" id="ARBA00022692"/>
    </source>
</evidence>
<dbReference type="InterPro" id="IPR007267">
    <property type="entry name" value="GtrA_DPMS_TM"/>
</dbReference>
<feature type="transmembrane region" description="Helical" evidence="5">
    <location>
        <begin position="7"/>
        <end position="25"/>
    </location>
</feature>
<proteinExistence type="predicted"/>
<evidence type="ECO:0000256" key="5">
    <source>
        <dbReference type="SAM" id="Phobius"/>
    </source>
</evidence>
<dbReference type="AlphaFoldDB" id="A0A1T5LXX7"/>
<keyword evidence="3 5" id="KW-1133">Transmembrane helix</keyword>
<dbReference type="EMBL" id="FUZV01000002">
    <property type="protein sequence ID" value="SKC80469.1"/>
    <property type="molecule type" value="Genomic_DNA"/>
</dbReference>
<feature type="transmembrane region" description="Helical" evidence="5">
    <location>
        <begin position="100"/>
        <end position="120"/>
    </location>
</feature>
<reference evidence="7 8" key="1">
    <citation type="submission" date="2017-02" db="EMBL/GenBank/DDBJ databases">
        <authorList>
            <person name="Peterson S.W."/>
        </authorList>
    </citation>
    <scope>NUCLEOTIDE SEQUENCE [LARGE SCALE GENOMIC DNA]</scope>
    <source>
        <strain evidence="7 8">P15</strain>
    </source>
</reference>
<keyword evidence="8" id="KW-1185">Reference proteome</keyword>
<name>A0A1T5LXX7_9GAMM</name>
<feature type="domain" description="GtrA/DPMS transmembrane" evidence="6">
    <location>
        <begin position="10"/>
        <end position="132"/>
    </location>
</feature>
<accession>A0A1T5LXX7</accession>
<evidence type="ECO:0000256" key="4">
    <source>
        <dbReference type="ARBA" id="ARBA00023136"/>
    </source>
</evidence>
<feature type="transmembrane region" description="Helical" evidence="5">
    <location>
        <begin position="77"/>
        <end position="94"/>
    </location>
</feature>
<dbReference type="NCBIfam" id="NF037976">
    <property type="entry name" value="gtrA_1"/>
    <property type="match status" value="1"/>
</dbReference>
<sequence>MLGSIPLAIRYAILALVAILTNLLAQDLTSRLVAGQVGFVISLTLGTAVGLLVKFWLDKRYIFHFRAHDIAHDTATFLLYAATGVATTLVFWGFEIAFHLLFGSVVLRYVGGALGLALGYRLKYALDKRYVFRAVSA</sequence>
<dbReference type="STRING" id="428993.SAMN06296058_3316"/>
<evidence type="ECO:0000256" key="3">
    <source>
        <dbReference type="ARBA" id="ARBA00022989"/>
    </source>
</evidence>
<dbReference type="Pfam" id="PF04138">
    <property type="entry name" value="GtrA_DPMS_TM"/>
    <property type="match status" value="1"/>
</dbReference>
<dbReference type="GO" id="GO:0016020">
    <property type="term" value="C:membrane"/>
    <property type="evidence" value="ECO:0007669"/>
    <property type="project" value="UniProtKB-SubCell"/>
</dbReference>
<organism evidence="7 8">
    <name type="scientific">Pseudoxanthomonas indica</name>
    <dbReference type="NCBI Taxonomy" id="428993"/>
    <lineage>
        <taxon>Bacteria</taxon>
        <taxon>Pseudomonadati</taxon>
        <taxon>Pseudomonadota</taxon>
        <taxon>Gammaproteobacteria</taxon>
        <taxon>Lysobacterales</taxon>
        <taxon>Lysobacteraceae</taxon>
        <taxon>Pseudoxanthomonas</taxon>
    </lineage>
</organism>
<gene>
    <name evidence="7" type="ORF">SAMN06296058_3316</name>
</gene>
<protein>
    <submittedName>
        <fullName evidence="7">GtrA-like protein</fullName>
    </submittedName>
</protein>
<dbReference type="RefSeq" id="WP_229730757.1">
    <property type="nucleotide sequence ID" value="NZ_BMCL01000001.1"/>
</dbReference>
<keyword evidence="2 5" id="KW-0812">Transmembrane</keyword>
<evidence type="ECO:0000259" key="6">
    <source>
        <dbReference type="Pfam" id="PF04138"/>
    </source>
</evidence>
<evidence type="ECO:0000256" key="1">
    <source>
        <dbReference type="ARBA" id="ARBA00004141"/>
    </source>
</evidence>
<evidence type="ECO:0000313" key="8">
    <source>
        <dbReference type="Proteomes" id="UP000190341"/>
    </source>
</evidence>